<keyword evidence="1" id="KW-0732">Signal</keyword>
<evidence type="ECO:0000313" key="2">
    <source>
        <dbReference type="EMBL" id="KAI1880395.1"/>
    </source>
</evidence>
<feature type="signal peptide" evidence="1">
    <location>
        <begin position="1"/>
        <end position="18"/>
    </location>
</feature>
<name>A0A9P9WWJ4_9PEZI</name>
<dbReference type="EMBL" id="JAFIMR010000003">
    <property type="protein sequence ID" value="KAI1880395.1"/>
    <property type="molecule type" value="Genomic_DNA"/>
</dbReference>
<evidence type="ECO:0008006" key="4">
    <source>
        <dbReference type="Google" id="ProtNLM"/>
    </source>
</evidence>
<dbReference type="AlphaFoldDB" id="A0A9P9WWJ4"/>
<gene>
    <name evidence="2" type="ORF">JX265_002016</name>
</gene>
<comment type="caution">
    <text evidence="2">The sequence shown here is derived from an EMBL/GenBank/DDBJ whole genome shotgun (WGS) entry which is preliminary data.</text>
</comment>
<accession>A0A9P9WWJ4</accession>
<dbReference type="PANTHER" id="PTHR36182">
    <property type="entry name" value="PROTEIN, PUTATIVE (AFU_ORTHOLOGUE AFUA_6G10930)-RELATED"/>
    <property type="match status" value="1"/>
</dbReference>
<dbReference type="PANTHER" id="PTHR36182:SF2">
    <property type="entry name" value="LYTIC POLYSACCHARIDE MONOOXYGENASE"/>
    <property type="match status" value="1"/>
</dbReference>
<dbReference type="Gene3D" id="2.70.50.70">
    <property type="match status" value="1"/>
</dbReference>
<sequence length="236" mass="24741">MLHSTIAVVAGCFAMANGHILMTSPKPFDYFAGSNSGGAINRPLESSGADFPCRRTDQAFSGPANTYPQGSKQKLSFQGSAVHGGGSCQVSITYDTQPSKSSKFKVIHTIQGGCPARDTNGNLVGTAETPNPNAYDFTIPSDLPAGKGTIAWSWMNRIGNREFYMNCGSVEITGDGGNKAAFDALPDLFVANIAGQGDCTTDSMNDKDPWIPDAGTSVEVNKGSWGYGNFTCDAAA</sequence>
<feature type="chain" id="PRO_5040350234" description="Endoglucanase" evidence="1">
    <location>
        <begin position="19"/>
        <end position="236"/>
    </location>
</feature>
<organism evidence="2 3">
    <name type="scientific">Neoarthrinium moseri</name>
    <dbReference type="NCBI Taxonomy" id="1658444"/>
    <lineage>
        <taxon>Eukaryota</taxon>
        <taxon>Fungi</taxon>
        <taxon>Dikarya</taxon>
        <taxon>Ascomycota</taxon>
        <taxon>Pezizomycotina</taxon>
        <taxon>Sordariomycetes</taxon>
        <taxon>Xylariomycetidae</taxon>
        <taxon>Amphisphaeriales</taxon>
        <taxon>Apiosporaceae</taxon>
        <taxon>Neoarthrinium</taxon>
    </lineage>
</organism>
<protein>
    <recommendedName>
        <fullName evidence="4">Endoglucanase</fullName>
    </recommendedName>
</protein>
<dbReference type="OrthoDB" id="2342176at2759"/>
<reference evidence="2" key="1">
    <citation type="submission" date="2021-03" db="EMBL/GenBank/DDBJ databases">
        <title>Revisited historic fungal species revealed as producer of novel bioactive compounds through whole genome sequencing and comparative genomics.</title>
        <authorList>
            <person name="Vignolle G.A."/>
            <person name="Hochenegger N."/>
            <person name="Mach R.L."/>
            <person name="Mach-Aigner A.R."/>
            <person name="Javad Rahimi M."/>
            <person name="Salim K.A."/>
            <person name="Chan C.M."/>
            <person name="Lim L.B.L."/>
            <person name="Cai F."/>
            <person name="Druzhinina I.S."/>
            <person name="U'Ren J.M."/>
            <person name="Derntl C."/>
        </authorList>
    </citation>
    <scope>NUCLEOTIDE SEQUENCE</scope>
    <source>
        <strain evidence="2">TUCIM 5799</strain>
    </source>
</reference>
<dbReference type="Proteomes" id="UP000829685">
    <property type="component" value="Unassembled WGS sequence"/>
</dbReference>
<proteinExistence type="predicted"/>
<evidence type="ECO:0000313" key="3">
    <source>
        <dbReference type="Proteomes" id="UP000829685"/>
    </source>
</evidence>
<evidence type="ECO:0000256" key="1">
    <source>
        <dbReference type="SAM" id="SignalP"/>
    </source>
</evidence>
<keyword evidence="3" id="KW-1185">Reference proteome</keyword>